<dbReference type="RefSeq" id="WP_016524454.1">
    <property type="nucleotide sequence ID" value="NZ_KE332518.1"/>
</dbReference>
<proteinExistence type="predicted"/>
<name>S3KIW2_TREMA</name>
<dbReference type="Proteomes" id="UP000014541">
    <property type="component" value="Unassembled WGS sequence"/>
</dbReference>
<dbReference type="Pfam" id="PF13302">
    <property type="entry name" value="Acetyltransf_3"/>
    <property type="match status" value="1"/>
</dbReference>
<sequence>MYFKKLIGKKCYLSPIDVNDAPIYTAWLNDSEVNANLTLASSVISLETEKEFLQKIAADHNYGIIDAETDSLIGNAGLHKLNHLHRNAEIGIFIGDKKYWNKGYGTEALSLLIDYCFAVLNLHNISLNVYSFNARAIRCYEKVGFKKVGELREAFIYGRKAHNIILMDILPDDFYGANRAVPN</sequence>
<dbReference type="SUPFAM" id="SSF55729">
    <property type="entry name" value="Acyl-CoA N-acyltransferases (Nat)"/>
    <property type="match status" value="1"/>
</dbReference>
<dbReference type="InterPro" id="IPR000182">
    <property type="entry name" value="GNAT_dom"/>
</dbReference>
<feature type="domain" description="N-acetyltransferase" evidence="1">
    <location>
        <begin position="11"/>
        <end position="163"/>
    </location>
</feature>
<keyword evidence="3" id="KW-1185">Reference proteome</keyword>
<dbReference type="PATRIC" id="fig|1125699.3.peg.146"/>
<dbReference type="GO" id="GO:0016747">
    <property type="term" value="F:acyltransferase activity, transferring groups other than amino-acyl groups"/>
    <property type="evidence" value="ECO:0007669"/>
    <property type="project" value="InterPro"/>
</dbReference>
<dbReference type="AlphaFoldDB" id="S3KIW2"/>
<comment type="caution">
    <text evidence="2">The sequence shown here is derived from an EMBL/GenBank/DDBJ whole genome shotgun (WGS) entry which is preliminary data.</text>
</comment>
<dbReference type="Gene3D" id="3.40.630.30">
    <property type="match status" value="1"/>
</dbReference>
<dbReference type="HOGENOM" id="CLU_013985_3_2_12"/>
<organism evidence="2 3">
    <name type="scientific">Treponema maltophilum ATCC 51939</name>
    <dbReference type="NCBI Taxonomy" id="1125699"/>
    <lineage>
        <taxon>Bacteria</taxon>
        <taxon>Pseudomonadati</taxon>
        <taxon>Spirochaetota</taxon>
        <taxon>Spirochaetia</taxon>
        <taxon>Spirochaetales</taxon>
        <taxon>Treponemataceae</taxon>
        <taxon>Treponema</taxon>
    </lineage>
</organism>
<dbReference type="InterPro" id="IPR016181">
    <property type="entry name" value="Acyl_CoA_acyltransferase"/>
</dbReference>
<dbReference type="STRING" id="1125699.HMPREF9194_00146"/>
<evidence type="ECO:0000313" key="3">
    <source>
        <dbReference type="Proteomes" id="UP000014541"/>
    </source>
</evidence>
<evidence type="ECO:0000313" key="2">
    <source>
        <dbReference type="EMBL" id="EPF32157.1"/>
    </source>
</evidence>
<evidence type="ECO:0000259" key="1">
    <source>
        <dbReference type="PROSITE" id="PS51186"/>
    </source>
</evidence>
<reference evidence="2 3" key="1">
    <citation type="submission" date="2013-04" db="EMBL/GenBank/DDBJ databases">
        <title>The Genome Sequence of Treponema maltophilum ATCC 51939.</title>
        <authorList>
            <consortium name="The Broad Institute Genomics Platform"/>
            <person name="Earl A."/>
            <person name="Ward D."/>
            <person name="Feldgarden M."/>
            <person name="Gevers D."/>
            <person name="Leonetti C."/>
            <person name="Blanton J.M."/>
            <person name="Dewhirst F.E."/>
            <person name="Izard J."/>
            <person name="Walker B."/>
            <person name="Young S."/>
            <person name="Zeng Q."/>
            <person name="Gargeya S."/>
            <person name="Fitzgerald M."/>
            <person name="Haas B."/>
            <person name="Abouelleil A."/>
            <person name="Allen A.W."/>
            <person name="Alvarado L."/>
            <person name="Arachchi H.M."/>
            <person name="Berlin A.M."/>
            <person name="Chapman S.B."/>
            <person name="Gainer-Dewar J."/>
            <person name="Goldberg J."/>
            <person name="Griggs A."/>
            <person name="Gujja S."/>
            <person name="Hansen M."/>
            <person name="Howarth C."/>
            <person name="Imamovic A."/>
            <person name="Ireland A."/>
            <person name="Larimer J."/>
            <person name="McCowan C."/>
            <person name="Murphy C."/>
            <person name="Pearson M."/>
            <person name="Poon T.W."/>
            <person name="Priest M."/>
            <person name="Roberts A."/>
            <person name="Saif S."/>
            <person name="Shea T."/>
            <person name="Sisk P."/>
            <person name="Sykes S."/>
            <person name="Wortman J."/>
            <person name="Nusbaum C."/>
            <person name="Birren B."/>
        </authorList>
    </citation>
    <scope>NUCLEOTIDE SEQUENCE [LARGE SCALE GENOMIC DNA]</scope>
    <source>
        <strain evidence="2 3">ATCC 51939</strain>
    </source>
</reference>
<accession>S3KIW2</accession>
<dbReference type="PANTHER" id="PTHR43415:SF3">
    <property type="entry name" value="GNAT-FAMILY ACETYLTRANSFERASE"/>
    <property type="match status" value="1"/>
</dbReference>
<dbReference type="CDD" id="cd04301">
    <property type="entry name" value="NAT_SF"/>
    <property type="match status" value="1"/>
</dbReference>
<dbReference type="eggNOG" id="COG1670">
    <property type="taxonomic scope" value="Bacteria"/>
</dbReference>
<gene>
    <name evidence="2" type="ORF">HMPREF9194_00146</name>
</gene>
<dbReference type="OrthoDB" id="9795206at2"/>
<protein>
    <recommendedName>
        <fullName evidence="1">N-acetyltransferase domain-containing protein</fullName>
    </recommendedName>
</protein>
<dbReference type="PROSITE" id="PS51186">
    <property type="entry name" value="GNAT"/>
    <property type="match status" value="1"/>
</dbReference>
<dbReference type="PANTHER" id="PTHR43415">
    <property type="entry name" value="SPERMIDINE N(1)-ACETYLTRANSFERASE"/>
    <property type="match status" value="1"/>
</dbReference>
<dbReference type="EMBL" id="ATFF01000002">
    <property type="protein sequence ID" value="EPF32157.1"/>
    <property type="molecule type" value="Genomic_DNA"/>
</dbReference>